<dbReference type="FunFam" id="3.40.50.300:FF:000421">
    <property type="entry name" value="Branched-chain amino acid ABC transporter ATP-binding protein"/>
    <property type="match status" value="1"/>
</dbReference>
<dbReference type="CDD" id="cd03219">
    <property type="entry name" value="ABC_Mj1267_LivG_branched"/>
    <property type="match status" value="1"/>
</dbReference>
<sequence>MRTQATPRTPIEAPQLMSIQSGVKRFGGLVAVDNVTFEVRQGEAVGLIGPNGAGKSTTFNLITGVDGLSAGEIFFQQENITHAPLHRRSAMGMARTFQIVRLFSGLTVLENVMLGFHPQLVDGFIASLLRFRKVAADERRSAERAMELLQFVGLAQRADDPISTLPHGQQRLVEIARALASEPGILLLDEPAAGLNDEETAGLGRMLRQLNDDGLTILIVEHDIGFIMSLCHRIVVLDHGAKIAEGDAASVQSNQKVIEAYLGTGGAHAKN</sequence>
<proteinExistence type="predicted"/>
<dbReference type="InterPro" id="IPR051120">
    <property type="entry name" value="ABC_AA/LPS_Transport"/>
</dbReference>
<keyword evidence="8" id="KW-1185">Reference proteome</keyword>
<evidence type="ECO:0000256" key="3">
    <source>
        <dbReference type="ARBA" id="ARBA00022519"/>
    </source>
</evidence>
<dbReference type="STRING" id="326474.AWB65_03199"/>
<keyword evidence="5" id="KW-0067">ATP-binding</keyword>
<name>A0A158HCE1_9BURK</name>
<dbReference type="Proteomes" id="UP000054977">
    <property type="component" value="Unassembled WGS sequence"/>
</dbReference>
<keyword evidence="3" id="KW-0997">Cell inner membrane</keyword>
<dbReference type="InterPro" id="IPR003439">
    <property type="entry name" value="ABC_transporter-like_ATP-bd"/>
</dbReference>
<dbReference type="PANTHER" id="PTHR45772">
    <property type="entry name" value="CONSERVED COMPONENT OF ABC TRANSPORTER FOR NATURAL AMINO ACIDS-RELATED"/>
    <property type="match status" value="1"/>
</dbReference>
<accession>A0A158HCE1</accession>
<dbReference type="Pfam" id="PF12399">
    <property type="entry name" value="BCA_ABC_TP_C"/>
    <property type="match status" value="1"/>
</dbReference>
<dbReference type="PANTHER" id="PTHR45772:SF9">
    <property type="entry name" value="CONSERVED COMPONENT OF ABC TRANSPORTER FOR NATURAL AMINO ACIDS"/>
    <property type="match status" value="1"/>
</dbReference>
<evidence type="ECO:0000256" key="2">
    <source>
        <dbReference type="ARBA" id="ARBA00022475"/>
    </source>
</evidence>
<keyword evidence="2" id="KW-1003">Cell membrane</keyword>
<evidence type="ECO:0000259" key="6">
    <source>
        <dbReference type="PROSITE" id="PS50893"/>
    </source>
</evidence>
<comment type="caution">
    <text evidence="7">The sequence shown here is derived from an EMBL/GenBank/DDBJ whole genome shotgun (WGS) entry which is preliminary data.</text>
</comment>
<dbReference type="InterPro" id="IPR003593">
    <property type="entry name" value="AAA+_ATPase"/>
</dbReference>
<dbReference type="GO" id="GO:0005524">
    <property type="term" value="F:ATP binding"/>
    <property type="evidence" value="ECO:0007669"/>
    <property type="project" value="UniProtKB-KW"/>
</dbReference>
<evidence type="ECO:0000313" key="8">
    <source>
        <dbReference type="Proteomes" id="UP000054977"/>
    </source>
</evidence>
<protein>
    <submittedName>
        <fullName evidence="7">ABC transporter-like protein</fullName>
    </submittedName>
</protein>
<keyword evidence="1" id="KW-0813">Transport</keyword>
<reference evidence="7" key="1">
    <citation type="submission" date="2016-01" db="EMBL/GenBank/DDBJ databases">
        <authorList>
            <person name="Peeters C."/>
        </authorList>
    </citation>
    <scope>NUCLEOTIDE SEQUENCE [LARGE SCALE GENOMIC DNA]</scope>
    <source>
        <strain evidence="7">LMG 22934</strain>
    </source>
</reference>
<evidence type="ECO:0000256" key="1">
    <source>
        <dbReference type="ARBA" id="ARBA00022448"/>
    </source>
</evidence>
<dbReference type="SUPFAM" id="SSF52540">
    <property type="entry name" value="P-loop containing nucleoside triphosphate hydrolases"/>
    <property type="match status" value="1"/>
</dbReference>
<dbReference type="Pfam" id="PF00005">
    <property type="entry name" value="ABC_tran"/>
    <property type="match status" value="1"/>
</dbReference>
<evidence type="ECO:0000256" key="5">
    <source>
        <dbReference type="ARBA" id="ARBA00022840"/>
    </source>
</evidence>
<dbReference type="PROSITE" id="PS50893">
    <property type="entry name" value="ABC_TRANSPORTER_2"/>
    <property type="match status" value="1"/>
</dbReference>
<dbReference type="GO" id="GO:0016887">
    <property type="term" value="F:ATP hydrolysis activity"/>
    <property type="evidence" value="ECO:0007669"/>
    <property type="project" value="InterPro"/>
</dbReference>
<evidence type="ECO:0000256" key="4">
    <source>
        <dbReference type="ARBA" id="ARBA00022741"/>
    </source>
</evidence>
<dbReference type="InterPro" id="IPR027417">
    <property type="entry name" value="P-loop_NTPase"/>
</dbReference>
<dbReference type="OrthoDB" id="5291558at2"/>
<dbReference type="RefSeq" id="WP_087668076.1">
    <property type="nucleotide sequence ID" value="NZ_FCNW02000015.1"/>
</dbReference>
<dbReference type="InterPro" id="IPR032823">
    <property type="entry name" value="BCA_ABC_TP_C"/>
</dbReference>
<evidence type="ECO:0000313" key="7">
    <source>
        <dbReference type="EMBL" id="SAL42054.1"/>
    </source>
</evidence>
<gene>
    <name evidence="7" type="ORF">AWB65_03199</name>
</gene>
<dbReference type="SMART" id="SM00382">
    <property type="entry name" value="AAA"/>
    <property type="match status" value="1"/>
</dbReference>
<feature type="domain" description="ABC transporter" evidence="6">
    <location>
        <begin position="17"/>
        <end position="264"/>
    </location>
</feature>
<keyword evidence="3" id="KW-0472">Membrane</keyword>
<keyword evidence="4" id="KW-0547">Nucleotide-binding</keyword>
<organism evidence="7 8">
    <name type="scientific">Caballeronia humi</name>
    <dbReference type="NCBI Taxonomy" id="326474"/>
    <lineage>
        <taxon>Bacteria</taxon>
        <taxon>Pseudomonadati</taxon>
        <taxon>Pseudomonadota</taxon>
        <taxon>Betaproteobacteria</taxon>
        <taxon>Burkholderiales</taxon>
        <taxon>Burkholderiaceae</taxon>
        <taxon>Caballeronia</taxon>
    </lineage>
</organism>
<dbReference type="EMBL" id="FCNW02000015">
    <property type="protein sequence ID" value="SAL42054.1"/>
    <property type="molecule type" value="Genomic_DNA"/>
</dbReference>
<dbReference type="AlphaFoldDB" id="A0A158HCE1"/>
<dbReference type="GO" id="GO:0005886">
    <property type="term" value="C:plasma membrane"/>
    <property type="evidence" value="ECO:0007669"/>
    <property type="project" value="TreeGrafter"/>
</dbReference>
<dbReference type="Gene3D" id="3.40.50.300">
    <property type="entry name" value="P-loop containing nucleotide triphosphate hydrolases"/>
    <property type="match status" value="1"/>
</dbReference>